<dbReference type="AlphaFoldDB" id="A0A9D1DBN3"/>
<feature type="chain" id="PRO_5039644144" description="ABC transporter substrate-binding protein" evidence="1">
    <location>
        <begin position="29"/>
        <end position="346"/>
    </location>
</feature>
<dbReference type="EMBL" id="DVHB01000107">
    <property type="protein sequence ID" value="HIR39963.1"/>
    <property type="molecule type" value="Genomic_DNA"/>
</dbReference>
<proteinExistence type="predicted"/>
<reference evidence="2" key="1">
    <citation type="submission" date="2020-10" db="EMBL/GenBank/DDBJ databases">
        <authorList>
            <person name="Gilroy R."/>
        </authorList>
    </citation>
    <scope>NUCLEOTIDE SEQUENCE</scope>
    <source>
        <strain evidence="2">ChiW25-3613</strain>
    </source>
</reference>
<gene>
    <name evidence="2" type="ORF">IAB90_06230</name>
</gene>
<protein>
    <recommendedName>
        <fullName evidence="4">ABC transporter substrate-binding protein</fullName>
    </recommendedName>
</protein>
<feature type="signal peptide" evidence="1">
    <location>
        <begin position="1"/>
        <end position="28"/>
    </location>
</feature>
<evidence type="ECO:0000256" key="1">
    <source>
        <dbReference type="SAM" id="SignalP"/>
    </source>
</evidence>
<evidence type="ECO:0000313" key="3">
    <source>
        <dbReference type="Proteomes" id="UP000824179"/>
    </source>
</evidence>
<evidence type="ECO:0008006" key="4">
    <source>
        <dbReference type="Google" id="ProtNLM"/>
    </source>
</evidence>
<reference evidence="2" key="2">
    <citation type="journal article" date="2021" name="PeerJ">
        <title>Extensive microbial diversity within the chicken gut microbiome revealed by metagenomics and culture.</title>
        <authorList>
            <person name="Gilroy R."/>
            <person name="Ravi A."/>
            <person name="Getino M."/>
            <person name="Pursley I."/>
            <person name="Horton D.L."/>
            <person name="Alikhan N.F."/>
            <person name="Baker D."/>
            <person name="Gharbi K."/>
            <person name="Hall N."/>
            <person name="Watson M."/>
            <person name="Adriaenssens E.M."/>
            <person name="Foster-Nyarko E."/>
            <person name="Jarju S."/>
            <person name="Secka A."/>
            <person name="Antonio M."/>
            <person name="Oren A."/>
            <person name="Chaudhuri R.R."/>
            <person name="La Ragione R."/>
            <person name="Hildebrand F."/>
            <person name="Pallen M.J."/>
        </authorList>
    </citation>
    <scope>NUCLEOTIDE SEQUENCE</scope>
    <source>
        <strain evidence="2">ChiW25-3613</strain>
    </source>
</reference>
<comment type="caution">
    <text evidence="2">The sequence shown here is derived from an EMBL/GenBank/DDBJ whole genome shotgun (WGS) entry which is preliminary data.</text>
</comment>
<dbReference type="SUPFAM" id="SSF53850">
    <property type="entry name" value="Periplasmic binding protein-like II"/>
    <property type="match status" value="1"/>
</dbReference>
<dbReference type="Gene3D" id="3.40.190.10">
    <property type="entry name" value="Periplasmic binding protein-like II"/>
    <property type="match status" value="2"/>
</dbReference>
<sequence length="346" mass="36135">MKVLKRGVLTVVCAATAAMCGFGLSACAQNEADGDFSYTVAMPDGAPALAVAHLMVEDMQFGGEVNYKVVNSNAIVQQVSGGEADICILPVNAAVQVAGSGEEYSLLGTVTHGNLYMLSAKHPDEQITASNLSTLVGKTVGCMQLSSFVGNVFKMILDDNDIPYEVAESADVAKEDCVNLINIADPASGISPSAEFDYMIGAEPVVTAKINGSASAAAPLRLVGDLQALYGEEGYPQAVMLAKNSVIEENEEFITDFISAVEANAEWIASDGAVMSDIVAAINANYGGAISSLTANNLNSAVISRCAIEFVSASECRQEITEFIGKLEVLTGTSLTISDSFFYNAD</sequence>
<keyword evidence="1" id="KW-0732">Signal</keyword>
<dbReference type="PROSITE" id="PS51257">
    <property type="entry name" value="PROKAR_LIPOPROTEIN"/>
    <property type="match status" value="1"/>
</dbReference>
<accession>A0A9D1DBN3</accession>
<organism evidence="2 3">
    <name type="scientific">Candidatus Coproplasma stercoripullorum</name>
    <dbReference type="NCBI Taxonomy" id="2840751"/>
    <lineage>
        <taxon>Bacteria</taxon>
        <taxon>Bacillati</taxon>
        <taxon>Bacillota</taxon>
        <taxon>Clostridia</taxon>
        <taxon>Eubacteriales</taxon>
        <taxon>Candidatus Coproplasma</taxon>
    </lineage>
</organism>
<evidence type="ECO:0000313" key="2">
    <source>
        <dbReference type="EMBL" id="HIR39963.1"/>
    </source>
</evidence>
<name>A0A9D1DBN3_9FIRM</name>
<dbReference type="Proteomes" id="UP000824179">
    <property type="component" value="Unassembled WGS sequence"/>
</dbReference>